<gene>
    <name evidence="1" type="ORF">MUO15_01595</name>
</gene>
<accession>A0ABY4HC60</accession>
<evidence type="ECO:0000313" key="2">
    <source>
        <dbReference type="Proteomes" id="UP000830326"/>
    </source>
</evidence>
<sequence length="72" mass="7599">MKGLTILLVGLLLFAGGAMFGTSHSTTESVPQNPRKQSAEACSPEVKEEEAPLIVDVAVGMGRVWAQGLILF</sequence>
<dbReference type="RefSeq" id="WP_245032946.1">
    <property type="nucleotide sequence ID" value="NZ_CP095075.1"/>
</dbReference>
<organism evidence="1 2">
    <name type="scientific">Halobacillus amylolyticus</name>
    <dbReference type="NCBI Taxonomy" id="2932259"/>
    <lineage>
        <taxon>Bacteria</taxon>
        <taxon>Bacillati</taxon>
        <taxon>Bacillota</taxon>
        <taxon>Bacilli</taxon>
        <taxon>Bacillales</taxon>
        <taxon>Bacillaceae</taxon>
        <taxon>Halobacillus</taxon>
    </lineage>
</organism>
<name>A0ABY4HC60_9BACI</name>
<proteinExistence type="predicted"/>
<keyword evidence="2" id="KW-1185">Reference proteome</keyword>
<dbReference type="Proteomes" id="UP000830326">
    <property type="component" value="Chromosome"/>
</dbReference>
<evidence type="ECO:0000313" key="1">
    <source>
        <dbReference type="EMBL" id="UOR12257.1"/>
    </source>
</evidence>
<protein>
    <submittedName>
        <fullName evidence="1">Uncharacterized protein</fullName>
    </submittedName>
</protein>
<reference evidence="1" key="1">
    <citation type="submission" date="2022-04" db="EMBL/GenBank/DDBJ databases">
        <title>Halobacillus sp. isolated from saltern.</title>
        <authorList>
            <person name="Won M."/>
            <person name="Lee C.-M."/>
            <person name="Woen H.-Y."/>
            <person name="Kwon S.-W."/>
        </authorList>
    </citation>
    <scope>NUCLEOTIDE SEQUENCE</scope>
    <source>
        <strain evidence="1">SSHM10-5</strain>
    </source>
</reference>
<dbReference type="EMBL" id="CP095075">
    <property type="protein sequence ID" value="UOR12257.1"/>
    <property type="molecule type" value="Genomic_DNA"/>
</dbReference>